<name>A0A5B6TK47_9BACT</name>
<keyword evidence="2" id="KW-1185">Reference proteome</keyword>
<organism evidence="1 2">
    <name type="scientific">Rufibacter hautae</name>
    <dbReference type="NCBI Taxonomy" id="2595005"/>
    <lineage>
        <taxon>Bacteria</taxon>
        <taxon>Pseudomonadati</taxon>
        <taxon>Bacteroidota</taxon>
        <taxon>Cytophagia</taxon>
        <taxon>Cytophagales</taxon>
        <taxon>Hymenobacteraceae</taxon>
        <taxon>Rufibacter</taxon>
    </lineage>
</organism>
<dbReference type="Proteomes" id="UP000324133">
    <property type="component" value="Unassembled WGS sequence"/>
</dbReference>
<reference evidence="1 2" key="1">
    <citation type="submission" date="2019-07" db="EMBL/GenBank/DDBJ databases">
        <title>Rufibacter sp. nov., isolated from lake sediment.</title>
        <authorList>
            <person name="Qu J.-H."/>
        </authorList>
    </citation>
    <scope>NUCLEOTIDE SEQUENCE [LARGE SCALE GENOMIC DNA]</scope>
    <source>
        <strain evidence="1 2">NBS58-1</strain>
    </source>
</reference>
<dbReference type="AlphaFoldDB" id="A0A5B6TK47"/>
<dbReference type="OrthoDB" id="709006at2"/>
<sequence length="135" mass="15373">MSGNKLKYILVAVFAALMVWFVKDAFTQPGVQDLSGDFEEVALYRNENNTGPIQRIYAVTASDSLWDQMQQYGDFMPHTKYGTTKVYFFLEGQPTPKQVFPGAQNFDAQFQPHCLAKYEKDAMGQVSLVKRPFAR</sequence>
<evidence type="ECO:0000313" key="1">
    <source>
        <dbReference type="EMBL" id="KAA3439745.1"/>
    </source>
</evidence>
<proteinExistence type="predicted"/>
<evidence type="ECO:0000313" key="2">
    <source>
        <dbReference type="Proteomes" id="UP000324133"/>
    </source>
</evidence>
<gene>
    <name evidence="1" type="ORF">FOA19_03445</name>
</gene>
<accession>A0A5B6TK47</accession>
<protein>
    <submittedName>
        <fullName evidence="1">Uncharacterized protein</fullName>
    </submittedName>
</protein>
<comment type="caution">
    <text evidence="1">The sequence shown here is derived from an EMBL/GenBank/DDBJ whole genome shotgun (WGS) entry which is preliminary data.</text>
</comment>
<dbReference type="EMBL" id="VKKY01000001">
    <property type="protein sequence ID" value="KAA3439745.1"/>
    <property type="molecule type" value="Genomic_DNA"/>
</dbReference>